<keyword evidence="2" id="KW-0963">Cytoplasm</keyword>
<dbReference type="OrthoDB" id="3176171at2759"/>
<dbReference type="GO" id="GO:0007018">
    <property type="term" value="P:microtubule-based movement"/>
    <property type="evidence" value="ECO:0007669"/>
    <property type="project" value="InterPro"/>
</dbReference>
<dbReference type="GO" id="GO:0007052">
    <property type="term" value="P:mitotic spindle organization"/>
    <property type="evidence" value="ECO:0007669"/>
    <property type="project" value="TreeGrafter"/>
</dbReference>
<keyword evidence="8" id="KW-0493">Microtubule</keyword>
<comment type="caution">
    <text evidence="10">The sequence shown here is derived from an EMBL/GenBank/DDBJ whole genome shotgun (WGS) entry which is preliminary data.</text>
</comment>
<dbReference type="SMART" id="SM00129">
    <property type="entry name" value="KISc"/>
    <property type="match status" value="1"/>
</dbReference>
<evidence type="ECO:0000313" key="10">
    <source>
        <dbReference type="EMBL" id="EIE26625.1"/>
    </source>
</evidence>
<keyword evidence="11" id="KW-1185">Reference proteome</keyword>
<name>I0Z7K6_COCSC</name>
<evidence type="ECO:0000256" key="2">
    <source>
        <dbReference type="ARBA" id="ARBA00022490"/>
    </source>
</evidence>
<dbReference type="GO" id="GO:0005874">
    <property type="term" value="C:microtubule"/>
    <property type="evidence" value="ECO:0007669"/>
    <property type="project" value="UniProtKB-KW"/>
</dbReference>
<feature type="domain" description="Kinesin motor" evidence="9">
    <location>
        <begin position="11"/>
        <end position="377"/>
    </location>
</feature>
<dbReference type="Pfam" id="PF00225">
    <property type="entry name" value="Kinesin"/>
    <property type="match status" value="2"/>
</dbReference>
<dbReference type="PRINTS" id="PR00380">
    <property type="entry name" value="KINESINHEAVY"/>
</dbReference>
<evidence type="ECO:0000256" key="4">
    <source>
        <dbReference type="ARBA" id="ARBA00022840"/>
    </source>
</evidence>
<dbReference type="GO" id="GO:0003777">
    <property type="term" value="F:microtubule motor activity"/>
    <property type="evidence" value="ECO:0007669"/>
    <property type="project" value="InterPro"/>
</dbReference>
<dbReference type="InterPro" id="IPR027417">
    <property type="entry name" value="P-loop_NTPase"/>
</dbReference>
<organism evidence="10 11">
    <name type="scientific">Coccomyxa subellipsoidea (strain C-169)</name>
    <name type="common">Green microalga</name>
    <dbReference type="NCBI Taxonomy" id="574566"/>
    <lineage>
        <taxon>Eukaryota</taxon>
        <taxon>Viridiplantae</taxon>
        <taxon>Chlorophyta</taxon>
        <taxon>core chlorophytes</taxon>
        <taxon>Trebouxiophyceae</taxon>
        <taxon>Trebouxiophyceae incertae sedis</taxon>
        <taxon>Coccomyxaceae</taxon>
        <taxon>Coccomyxa</taxon>
        <taxon>Coccomyxa subellipsoidea</taxon>
    </lineage>
</organism>
<reference evidence="10 11" key="1">
    <citation type="journal article" date="2012" name="Genome Biol.">
        <title>The genome of the polar eukaryotic microalga coccomyxa subellipsoidea reveals traits of cold adaptation.</title>
        <authorList>
            <person name="Blanc G."/>
            <person name="Agarkova I."/>
            <person name="Grimwood J."/>
            <person name="Kuo A."/>
            <person name="Brueggeman A."/>
            <person name="Dunigan D."/>
            <person name="Gurnon J."/>
            <person name="Ladunga I."/>
            <person name="Lindquist E."/>
            <person name="Lucas S."/>
            <person name="Pangilinan J."/>
            <person name="Proschold T."/>
            <person name="Salamov A."/>
            <person name="Schmutz J."/>
            <person name="Weeks D."/>
            <person name="Yamada T."/>
            <person name="Claverie J.M."/>
            <person name="Grigoriev I."/>
            <person name="Van Etten J."/>
            <person name="Lomsadze A."/>
            <person name="Borodovsky M."/>
        </authorList>
    </citation>
    <scope>NUCLEOTIDE SEQUENCE [LARGE SCALE GENOMIC DNA]</scope>
    <source>
        <strain evidence="10 11">C-169</strain>
    </source>
</reference>
<feature type="binding site" evidence="7">
    <location>
        <begin position="95"/>
        <end position="102"/>
    </location>
    <ligand>
        <name>ATP</name>
        <dbReference type="ChEBI" id="CHEBI:30616"/>
    </ligand>
</feature>
<dbReference type="PROSITE" id="PS50067">
    <property type="entry name" value="KINESIN_MOTOR_2"/>
    <property type="match status" value="1"/>
</dbReference>
<dbReference type="InterPro" id="IPR027640">
    <property type="entry name" value="Kinesin-like_fam"/>
</dbReference>
<dbReference type="GO" id="GO:0008017">
    <property type="term" value="F:microtubule binding"/>
    <property type="evidence" value="ECO:0007669"/>
    <property type="project" value="InterPro"/>
</dbReference>
<keyword evidence="4 7" id="KW-0067">ATP-binding</keyword>
<dbReference type="eggNOG" id="KOG0244">
    <property type="taxonomic scope" value="Eukaryota"/>
</dbReference>
<evidence type="ECO:0000256" key="1">
    <source>
        <dbReference type="ARBA" id="ARBA00004496"/>
    </source>
</evidence>
<dbReference type="GO" id="GO:0051231">
    <property type="term" value="P:spindle elongation"/>
    <property type="evidence" value="ECO:0007669"/>
    <property type="project" value="TreeGrafter"/>
</dbReference>
<dbReference type="AlphaFoldDB" id="I0Z7K6"/>
<keyword evidence="6 7" id="KW-0505">Motor protein</keyword>
<dbReference type="GO" id="GO:0005737">
    <property type="term" value="C:cytoplasm"/>
    <property type="evidence" value="ECO:0007669"/>
    <property type="project" value="UniProtKB-SubCell"/>
</dbReference>
<dbReference type="PANTHER" id="PTHR47969">
    <property type="entry name" value="CHROMOSOME-ASSOCIATED KINESIN KIF4A-RELATED"/>
    <property type="match status" value="1"/>
</dbReference>
<dbReference type="GO" id="GO:0005524">
    <property type="term" value="F:ATP binding"/>
    <property type="evidence" value="ECO:0007669"/>
    <property type="project" value="UniProtKB-UniRule"/>
</dbReference>
<dbReference type="GO" id="GO:0005875">
    <property type="term" value="C:microtubule associated complex"/>
    <property type="evidence" value="ECO:0007669"/>
    <property type="project" value="TreeGrafter"/>
</dbReference>
<evidence type="ECO:0000259" key="9">
    <source>
        <dbReference type="PROSITE" id="PS50067"/>
    </source>
</evidence>
<evidence type="ECO:0000313" key="11">
    <source>
        <dbReference type="Proteomes" id="UP000007264"/>
    </source>
</evidence>
<keyword evidence="3 7" id="KW-0547">Nucleotide-binding</keyword>
<gene>
    <name evidence="10" type="ORF">COCSUDRAFT_27133</name>
</gene>
<accession>I0Z7K6</accession>
<dbReference type="InterPro" id="IPR036961">
    <property type="entry name" value="Kinesin_motor_dom_sf"/>
</dbReference>
<dbReference type="KEGG" id="csl:COCSUDRAFT_27133"/>
<dbReference type="RefSeq" id="XP_005651169.1">
    <property type="nucleotide sequence ID" value="XM_005651112.1"/>
</dbReference>
<dbReference type="SUPFAM" id="SSF52540">
    <property type="entry name" value="P-loop containing nucleoside triphosphate hydrolases"/>
    <property type="match status" value="1"/>
</dbReference>
<protein>
    <recommendedName>
        <fullName evidence="8">Kinesin-like protein</fullName>
    </recommendedName>
</protein>
<dbReference type="STRING" id="574566.I0Z7K6"/>
<comment type="similarity">
    <text evidence="7 8">Belongs to the TRAFAC class myosin-kinesin ATPase superfamily. Kinesin family.</text>
</comment>
<evidence type="ECO:0000256" key="8">
    <source>
        <dbReference type="RuleBase" id="RU000394"/>
    </source>
</evidence>
<comment type="subcellular location">
    <subcellularLocation>
        <location evidence="1">Cytoplasm</location>
    </subcellularLocation>
</comment>
<evidence type="ECO:0000256" key="7">
    <source>
        <dbReference type="PROSITE-ProRule" id="PRU00283"/>
    </source>
</evidence>
<dbReference type="Proteomes" id="UP000007264">
    <property type="component" value="Unassembled WGS sequence"/>
</dbReference>
<dbReference type="Gene3D" id="3.40.850.10">
    <property type="entry name" value="Kinesin motor domain"/>
    <property type="match status" value="1"/>
</dbReference>
<dbReference type="InterPro" id="IPR001752">
    <property type="entry name" value="Kinesin_motor_dom"/>
</dbReference>
<dbReference type="InterPro" id="IPR019821">
    <property type="entry name" value="Kinesin_motor_CS"/>
</dbReference>
<dbReference type="PROSITE" id="PS00411">
    <property type="entry name" value="KINESIN_MOTOR_1"/>
    <property type="match status" value="1"/>
</dbReference>
<proteinExistence type="inferred from homology"/>
<evidence type="ECO:0000256" key="6">
    <source>
        <dbReference type="ARBA" id="ARBA00023175"/>
    </source>
</evidence>
<keyword evidence="5" id="KW-0175">Coiled coil</keyword>
<evidence type="ECO:0000256" key="3">
    <source>
        <dbReference type="ARBA" id="ARBA00022741"/>
    </source>
</evidence>
<dbReference type="EMBL" id="AGSI01000002">
    <property type="protein sequence ID" value="EIE26625.1"/>
    <property type="molecule type" value="Genomic_DNA"/>
</dbReference>
<sequence>MKRRNEHCRQQLVHCAQVRPLLEQEKQKGGAPCVEVPESCVVQLPSKRGGSEGYRFDFDRVYKMNSPGRQMFAEVVQPLLGRFLQGFNTTVFAYGQTGSGKTYTMGTATTFRQMSSGEEGDGIIPRSMRFIFDSLADIQDAYDVSLKVSFIEIYQDDIRDLLGDADSYVPVNVRESPDRGTFLENVQEIEVRSVAEAARLLEAGNLHRAVAAHNLNEHSSRSHAICTLHLEQRRRSGAQSSKDAPRFLRAKLHLVDLAGSERAKETGTTGQQFAEGVNINKGLSALGNVIGALSEGAGRKHIPYRDSKLTRLLQATHPTAHTFYHITIACNRITLLGVQDSLGGNSETLMVACVSPASYNFEPTLSTLRYASRARAIQNRVKQNNKYTPEDEIEYLRQQARSSLQHPSHNLPLTHLVPLFTLE</sequence>
<evidence type="ECO:0000256" key="5">
    <source>
        <dbReference type="ARBA" id="ARBA00023054"/>
    </source>
</evidence>
<dbReference type="GeneID" id="17044635"/>
<dbReference type="PANTHER" id="PTHR47969:SF15">
    <property type="entry name" value="CHROMOSOME-ASSOCIATED KINESIN KIF4A-RELATED"/>
    <property type="match status" value="1"/>
</dbReference>